<dbReference type="GO" id="GO:0008170">
    <property type="term" value="F:N-methyltransferase activity"/>
    <property type="evidence" value="ECO:0007669"/>
    <property type="project" value="InterPro"/>
</dbReference>
<dbReference type="Gene3D" id="3.40.50.150">
    <property type="entry name" value="Vaccinia Virus protein VP39"/>
    <property type="match status" value="1"/>
</dbReference>
<feature type="domain" description="DNA methylase N-4/N-6" evidence="5">
    <location>
        <begin position="116"/>
        <end position="433"/>
    </location>
</feature>
<organism evidence="6 7">
    <name type="scientific">Arthrobacter subterraneus</name>
    <dbReference type="NCBI Taxonomy" id="335973"/>
    <lineage>
        <taxon>Bacteria</taxon>
        <taxon>Bacillati</taxon>
        <taxon>Actinomycetota</taxon>
        <taxon>Actinomycetes</taxon>
        <taxon>Micrococcales</taxon>
        <taxon>Micrococcaceae</taxon>
        <taxon>Arthrobacter</taxon>
    </lineage>
</organism>
<evidence type="ECO:0000256" key="2">
    <source>
        <dbReference type="ARBA" id="ARBA00022603"/>
    </source>
</evidence>
<sequence length="635" mass="70743">MTSPDLTQANIDKIAELFPSVVTESSDVDGNPARAVDFDLLRQELSDFIVEGPQERYRLDWPGKRAAAFTANAPIAKTFRPVREESVDFDTTKNLFIEGDNLDALKLLQESYLGKVKLIYIDPPYNTGNDFVYNDDFAESSAGYLERSSQASAAGERFLANTESSGRFHSDWLSMMYARLKLARALLTEDGVIFISIDDHEVDNLRKVCGEVFGERNFIAQLVWRARKFTDMRATTNVSTDHEYVLAYARTSEGCLRGVERDESKFGNPDDDPRGPWMSRSILGLATREQRPNLHYDLIDPATDTVYPPNPSTGWRYSSDRMAEMVSEGRILFPSREGGRPREKKFRAEMQTDLIAFRSVIEEVYTADGTQEGRELLGSGVFAFPKPTRLIKELVRQGTESDSIVLDFFAGSGTTGDAVSRLNAEDGGTRRYILVQLDEVADANTDAATAGYRTIAEVSRERIRRAGADTRSQAGVLGDALDVGFRSLRIDTTNMTDVLRAPDDTDQLTLSDFGSSVKPDRTGEDLLFQVLLDWGLELTMPIQKETIDGFEVYDVEEGALILCTRPREARDLSLSLSLSLGLPRPSRSVSRFVSCSSTKTSRTTRRASTSGRCSVNARHTLRSRPYDRRSLVGGA</sequence>
<evidence type="ECO:0000256" key="1">
    <source>
        <dbReference type="ARBA" id="ARBA00006594"/>
    </source>
</evidence>
<dbReference type="SUPFAM" id="SSF53335">
    <property type="entry name" value="S-adenosyl-L-methionine-dependent methyltransferases"/>
    <property type="match status" value="1"/>
</dbReference>
<reference evidence="6 7" key="1">
    <citation type="submission" date="2016-10" db="EMBL/GenBank/DDBJ databases">
        <authorList>
            <person name="de Groot N.N."/>
        </authorList>
    </citation>
    <scope>NUCLEOTIDE SEQUENCE [LARGE SCALE GENOMIC DNA]</scope>
    <source>
        <strain evidence="6 7">NP_1H</strain>
    </source>
</reference>
<name>A0A1G8MI83_9MICC</name>
<dbReference type="PIRSF" id="PIRSF015855">
    <property type="entry name" value="TypeIII_Mtase_mKpnI"/>
    <property type="match status" value="1"/>
</dbReference>
<accession>A0A1G8MI83</accession>
<evidence type="ECO:0000256" key="3">
    <source>
        <dbReference type="ARBA" id="ARBA00022679"/>
    </source>
</evidence>
<evidence type="ECO:0000313" key="7">
    <source>
        <dbReference type="Proteomes" id="UP000199258"/>
    </source>
</evidence>
<protein>
    <submittedName>
        <fullName evidence="6">Adenine-specific DNA-methyltransferase</fullName>
    </submittedName>
</protein>
<dbReference type="Pfam" id="PF01555">
    <property type="entry name" value="N6_N4_Mtase"/>
    <property type="match status" value="1"/>
</dbReference>
<evidence type="ECO:0000259" key="5">
    <source>
        <dbReference type="Pfam" id="PF01555"/>
    </source>
</evidence>
<dbReference type="InterPro" id="IPR029063">
    <property type="entry name" value="SAM-dependent_MTases_sf"/>
</dbReference>
<dbReference type="RefSeq" id="WP_217636770.1">
    <property type="nucleotide sequence ID" value="NZ_FNDT01000018.1"/>
</dbReference>
<dbReference type="GO" id="GO:0003677">
    <property type="term" value="F:DNA binding"/>
    <property type="evidence" value="ECO:0007669"/>
    <property type="project" value="InterPro"/>
</dbReference>
<comment type="similarity">
    <text evidence="1">Belongs to the N(4)/N(6)-methyltransferase family.</text>
</comment>
<dbReference type="InterPro" id="IPR002295">
    <property type="entry name" value="N4/N6-MTase_EcoPI_Mod-like"/>
</dbReference>
<keyword evidence="7" id="KW-1185">Reference proteome</keyword>
<dbReference type="AlphaFoldDB" id="A0A1G8MI83"/>
<dbReference type="GO" id="GO:0032259">
    <property type="term" value="P:methylation"/>
    <property type="evidence" value="ECO:0007669"/>
    <property type="project" value="UniProtKB-KW"/>
</dbReference>
<dbReference type="InterPro" id="IPR002052">
    <property type="entry name" value="DNA_methylase_N6_adenine_CS"/>
</dbReference>
<dbReference type="PROSITE" id="PS00092">
    <property type="entry name" value="N6_MTASE"/>
    <property type="match status" value="1"/>
</dbReference>
<evidence type="ECO:0000256" key="4">
    <source>
        <dbReference type="ARBA" id="ARBA00022691"/>
    </source>
</evidence>
<proteinExistence type="inferred from homology"/>
<dbReference type="Proteomes" id="UP000199258">
    <property type="component" value="Unassembled WGS sequence"/>
</dbReference>
<keyword evidence="2 6" id="KW-0489">Methyltransferase</keyword>
<evidence type="ECO:0000313" key="6">
    <source>
        <dbReference type="EMBL" id="SDI67557.1"/>
    </source>
</evidence>
<keyword evidence="4" id="KW-0949">S-adenosyl-L-methionine</keyword>
<dbReference type="PRINTS" id="PR00506">
    <property type="entry name" value="D21N6MTFRASE"/>
</dbReference>
<keyword evidence="3 6" id="KW-0808">Transferase</keyword>
<dbReference type="EMBL" id="FNDT01000018">
    <property type="protein sequence ID" value="SDI67557.1"/>
    <property type="molecule type" value="Genomic_DNA"/>
</dbReference>
<dbReference type="STRING" id="335973.SAMN04488693_1188"/>
<dbReference type="InterPro" id="IPR002941">
    <property type="entry name" value="DNA_methylase_N4/N6"/>
</dbReference>
<gene>
    <name evidence="6" type="ORF">SAMN04488693_1188</name>
</gene>